<evidence type="ECO:0000313" key="11">
    <source>
        <dbReference type="EMBL" id="RNB64005.1"/>
    </source>
</evidence>
<dbReference type="GO" id="GO:0003887">
    <property type="term" value="F:DNA-directed DNA polymerase activity"/>
    <property type="evidence" value="ECO:0007669"/>
    <property type="project" value="UniProtKB-KW"/>
</dbReference>
<proteinExistence type="inferred from homology"/>
<gene>
    <name evidence="11" type="ORF">EDM52_24145</name>
</gene>
<dbReference type="GO" id="GO:0009360">
    <property type="term" value="C:DNA polymerase III complex"/>
    <property type="evidence" value="ECO:0007669"/>
    <property type="project" value="InterPro"/>
</dbReference>
<accession>A0A3M8BMD6</accession>
<evidence type="ECO:0000259" key="10">
    <source>
        <dbReference type="Pfam" id="PF00712"/>
    </source>
</evidence>
<dbReference type="PANTHER" id="PTHR30478:SF0">
    <property type="entry name" value="BETA SLIDING CLAMP"/>
    <property type="match status" value="1"/>
</dbReference>
<comment type="similarity">
    <text evidence="2">Belongs to the beta sliding clamp family.</text>
</comment>
<keyword evidence="4" id="KW-0808">Transferase</keyword>
<evidence type="ECO:0000256" key="4">
    <source>
        <dbReference type="ARBA" id="ARBA00022679"/>
    </source>
</evidence>
<keyword evidence="5" id="KW-0548">Nucleotidyltransferase</keyword>
<keyword evidence="6" id="KW-0235">DNA replication</keyword>
<dbReference type="InterPro" id="IPR022634">
    <property type="entry name" value="DNA_polIII_beta_N"/>
</dbReference>
<dbReference type="GO" id="GO:0008408">
    <property type="term" value="F:3'-5' exonuclease activity"/>
    <property type="evidence" value="ECO:0007669"/>
    <property type="project" value="InterPro"/>
</dbReference>
<keyword evidence="3" id="KW-0963">Cytoplasm</keyword>
<protein>
    <recommendedName>
        <fullName evidence="9">DNA polymerase III subunit beta</fullName>
    </recommendedName>
</protein>
<feature type="domain" description="DNA polymerase III beta sliding clamp N-terminal" evidence="10">
    <location>
        <begin position="1"/>
        <end position="55"/>
    </location>
</feature>
<dbReference type="Gene3D" id="3.10.150.10">
    <property type="entry name" value="DNA Polymerase III, subunit A, domain 2"/>
    <property type="match status" value="1"/>
</dbReference>
<feature type="non-terminal residue" evidence="11">
    <location>
        <position position="55"/>
    </location>
</feature>
<evidence type="ECO:0000256" key="3">
    <source>
        <dbReference type="ARBA" id="ARBA00022490"/>
    </source>
</evidence>
<evidence type="ECO:0000256" key="7">
    <source>
        <dbReference type="ARBA" id="ARBA00022932"/>
    </source>
</evidence>
<evidence type="ECO:0000256" key="2">
    <source>
        <dbReference type="ARBA" id="ARBA00010752"/>
    </source>
</evidence>
<dbReference type="GO" id="GO:0006271">
    <property type="term" value="P:DNA strand elongation involved in DNA replication"/>
    <property type="evidence" value="ECO:0007669"/>
    <property type="project" value="TreeGrafter"/>
</dbReference>
<evidence type="ECO:0000256" key="1">
    <source>
        <dbReference type="ARBA" id="ARBA00004496"/>
    </source>
</evidence>
<dbReference type="PANTHER" id="PTHR30478">
    <property type="entry name" value="DNA POLYMERASE III SUBUNIT BETA"/>
    <property type="match status" value="1"/>
</dbReference>
<evidence type="ECO:0000256" key="8">
    <source>
        <dbReference type="ARBA" id="ARBA00023125"/>
    </source>
</evidence>
<sequence>MNITVQREKLSNAVSHVSKAVSNRTTIPILTGIKIKADDEGLTLTASDSDVSIEV</sequence>
<comment type="caution">
    <text evidence="11">The sequence shown here is derived from an EMBL/GenBank/DDBJ whole genome shotgun (WGS) entry which is preliminary data.</text>
</comment>
<dbReference type="InterPro" id="IPR046938">
    <property type="entry name" value="DNA_clamp_sf"/>
</dbReference>
<dbReference type="SUPFAM" id="SSF55979">
    <property type="entry name" value="DNA clamp"/>
    <property type="match status" value="1"/>
</dbReference>
<dbReference type="InterPro" id="IPR001001">
    <property type="entry name" value="DNA_polIII_beta"/>
</dbReference>
<evidence type="ECO:0000256" key="9">
    <source>
        <dbReference type="ARBA" id="ARBA00033275"/>
    </source>
</evidence>
<organism evidence="11 12">
    <name type="scientific">Brevibacillus invocatus</name>
    <dbReference type="NCBI Taxonomy" id="173959"/>
    <lineage>
        <taxon>Bacteria</taxon>
        <taxon>Bacillati</taxon>
        <taxon>Bacillota</taxon>
        <taxon>Bacilli</taxon>
        <taxon>Bacillales</taxon>
        <taxon>Paenibacillaceae</taxon>
        <taxon>Brevibacillus</taxon>
    </lineage>
</organism>
<evidence type="ECO:0000256" key="5">
    <source>
        <dbReference type="ARBA" id="ARBA00022695"/>
    </source>
</evidence>
<reference evidence="11 12" key="1">
    <citation type="submission" date="2018-10" db="EMBL/GenBank/DDBJ databases">
        <title>Phylogenomics of Brevibacillus.</title>
        <authorList>
            <person name="Dunlap C."/>
        </authorList>
    </citation>
    <scope>NUCLEOTIDE SEQUENCE [LARGE SCALE GENOMIC DNA]</scope>
    <source>
        <strain evidence="11 12">JCM 12215</strain>
    </source>
</reference>
<evidence type="ECO:0000256" key="6">
    <source>
        <dbReference type="ARBA" id="ARBA00022705"/>
    </source>
</evidence>
<comment type="subcellular location">
    <subcellularLocation>
        <location evidence="1">Cytoplasm</location>
    </subcellularLocation>
</comment>
<dbReference type="AlphaFoldDB" id="A0A3M8BMD6"/>
<dbReference type="GO" id="GO:0003677">
    <property type="term" value="F:DNA binding"/>
    <property type="evidence" value="ECO:0007669"/>
    <property type="project" value="UniProtKB-KW"/>
</dbReference>
<dbReference type="EMBL" id="RHHR01000091">
    <property type="protein sequence ID" value="RNB64005.1"/>
    <property type="molecule type" value="Genomic_DNA"/>
</dbReference>
<keyword evidence="12" id="KW-1185">Reference proteome</keyword>
<keyword evidence="7" id="KW-0239">DNA-directed DNA polymerase</keyword>
<dbReference type="Pfam" id="PF00712">
    <property type="entry name" value="DNA_pol3_beta"/>
    <property type="match status" value="1"/>
</dbReference>
<dbReference type="Proteomes" id="UP000282028">
    <property type="component" value="Unassembled WGS sequence"/>
</dbReference>
<name>A0A3M8BMD6_9BACL</name>
<evidence type="ECO:0000313" key="12">
    <source>
        <dbReference type="Proteomes" id="UP000282028"/>
    </source>
</evidence>
<dbReference type="GO" id="GO:0005737">
    <property type="term" value="C:cytoplasm"/>
    <property type="evidence" value="ECO:0007669"/>
    <property type="project" value="UniProtKB-SubCell"/>
</dbReference>
<keyword evidence="8" id="KW-0238">DNA-binding</keyword>